<comment type="catalytic activity">
    <reaction evidence="4 5">
        <text>[protein]-L-glutamate 5-O-methyl ester + H2O = L-glutamyl-[protein] + methanol + H(+)</text>
        <dbReference type="Rhea" id="RHEA:23236"/>
        <dbReference type="Rhea" id="RHEA-COMP:10208"/>
        <dbReference type="Rhea" id="RHEA-COMP:10311"/>
        <dbReference type="ChEBI" id="CHEBI:15377"/>
        <dbReference type="ChEBI" id="CHEBI:15378"/>
        <dbReference type="ChEBI" id="CHEBI:17790"/>
        <dbReference type="ChEBI" id="CHEBI:29973"/>
        <dbReference type="ChEBI" id="CHEBI:82795"/>
        <dbReference type="EC" id="3.1.1.61"/>
    </reaction>
</comment>
<feature type="active site" evidence="5 6">
    <location>
        <position position="217"/>
    </location>
</feature>
<dbReference type="Gene3D" id="3.40.50.180">
    <property type="entry name" value="Methylesterase CheB, C-terminal domain"/>
    <property type="match status" value="1"/>
</dbReference>
<comment type="PTM">
    <text evidence="5">Phosphorylated by CheA. Phosphorylation of the N-terminal regulatory domain activates the methylesterase activity.</text>
</comment>
<comment type="similarity">
    <text evidence="5">Belongs to the CheB family.</text>
</comment>
<dbReference type="Pfam" id="PF00072">
    <property type="entry name" value="Response_reg"/>
    <property type="match status" value="1"/>
</dbReference>
<dbReference type="PROSITE" id="PS50110">
    <property type="entry name" value="RESPONSE_REGULATORY"/>
    <property type="match status" value="1"/>
</dbReference>
<feature type="modified residue" description="4-aspartylphosphate" evidence="5 7">
    <location>
        <position position="114"/>
    </location>
</feature>
<feature type="domain" description="Response regulatory" evidence="8">
    <location>
        <begin position="63"/>
        <end position="180"/>
    </location>
</feature>
<dbReference type="PANTHER" id="PTHR42872">
    <property type="entry name" value="PROTEIN-GLUTAMATE METHYLESTERASE/PROTEIN-GLUTAMINE GLUTAMINASE"/>
    <property type="match status" value="1"/>
</dbReference>
<dbReference type="EC" id="3.1.1.61" evidence="5"/>
<evidence type="ECO:0000256" key="5">
    <source>
        <dbReference type="HAMAP-Rule" id="MF_00099"/>
    </source>
</evidence>
<dbReference type="EC" id="3.5.1.44" evidence="5"/>
<dbReference type="HOGENOM" id="CLU_000445_51_0_7"/>
<keyword evidence="2 5" id="KW-0145">Chemotaxis</keyword>
<keyword evidence="11" id="KW-1185">Reference proteome</keyword>
<dbReference type="GO" id="GO:0006935">
    <property type="term" value="P:chemotaxis"/>
    <property type="evidence" value="ECO:0007669"/>
    <property type="project" value="UniProtKB-UniRule"/>
</dbReference>
<dbReference type="InterPro" id="IPR035909">
    <property type="entry name" value="CheB_C"/>
</dbReference>
<accession>E1X669</accession>
<dbReference type="GO" id="GO:0005737">
    <property type="term" value="C:cytoplasm"/>
    <property type="evidence" value="ECO:0007669"/>
    <property type="project" value="UniProtKB-SubCell"/>
</dbReference>
<dbReference type="HAMAP" id="MF_00099">
    <property type="entry name" value="CheB_chemtxs"/>
    <property type="match status" value="1"/>
</dbReference>
<dbReference type="KEGG" id="bmx:BMS_2632"/>
<dbReference type="GO" id="GO:0000156">
    <property type="term" value="F:phosphorelay response regulator activity"/>
    <property type="evidence" value="ECO:0007669"/>
    <property type="project" value="InterPro"/>
</dbReference>
<keyword evidence="1 5" id="KW-0963">Cytoplasm</keyword>
<feature type="domain" description="CheB-type methylesterase" evidence="9">
    <location>
        <begin position="205"/>
        <end position="398"/>
    </location>
</feature>
<evidence type="ECO:0000256" key="3">
    <source>
        <dbReference type="ARBA" id="ARBA00022801"/>
    </source>
</evidence>
<evidence type="ECO:0000256" key="2">
    <source>
        <dbReference type="ARBA" id="ARBA00022500"/>
    </source>
</evidence>
<feature type="active site" evidence="5 6">
    <location>
        <position position="243"/>
    </location>
</feature>
<keyword evidence="5 7" id="KW-0597">Phosphoprotein</keyword>
<dbReference type="Gene3D" id="3.40.50.2300">
    <property type="match status" value="1"/>
</dbReference>
<dbReference type="SUPFAM" id="SSF52172">
    <property type="entry name" value="CheY-like"/>
    <property type="match status" value="1"/>
</dbReference>
<proteinExistence type="inferred from homology"/>
<dbReference type="PROSITE" id="PS50122">
    <property type="entry name" value="CHEB"/>
    <property type="match status" value="1"/>
</dbReference>
<dbReference type="InterPro" id="IPR001789">
    <property type="entry name" value="Sig_transdc_resp-reg_receiver"/>
</dbReference>
<evidence type="ECO:0000256" key="7">
    <source>
        <dbReference type="PROSITE-ProRule" id="PRU00169"/>
    </source>
</evidence>
<sequence>MTLKVVGSSSFLREVKSEVEELTFKDQKYVQRDDKFEVVFYPNEGKLRVSKEEAKKDDNKVINVLIVDDSKTIRNLLTKVLSKSERINIVATAEKPSEVEALIKEHKPDVITLDIHMPEMNGVDLLKTIYPKYKIPTIMITSISIEEGPLVLEALESGAFDYIQKPKIEELSVVGPLMIDKVIEASKFKTNRRSSSSIINRSNNVFNKDCTIVIGSSTGGTTALKDILCGLPSDIPPVLIVQHIPAVFSKAFADRLNGLCPFTVSEAIDGDVVESNHVYIAPGGQQMKIKERSGKKIIQITDDAPVNRFKPSVDYMFQSFENAASKENLIAVILTGMGKDGAKGIRKLKDLGALTIAQSEESCVVFGMPKEAIALGGATEVVHKENIAEKMVEFSQSFKRKQAS</sequence>
<organism evidence="10 11">
    <name type="scientific">Halobacteriovorax marinus (strain ATCC BAA-682 / DSM 15412 / SJ)</name>
    <name type="common">Bacteriovorax marinus</name>
    <dbReference type="NCBI Taxonomy" id="862908"/>
    <lineage>
        <taxon>Bacteria</taxon>
        <taxon>Pseudomonadati</taxon>
        <taxon>Bdellovibrionota</taxon>
        <taxon>Bacteriovoracia</taxon>
        <taxon>Bacteriovoracales</taxon>
        <taxon>Halobacteriovoraceae</taxon>
        <taxon>Halobacteriovorax</taxon>
    </lineage>
</organism>
<evidence type="ECO:0000256" key="6">
    <source>
        <dbReference type="PROSITE-ProRule" id="PRU00050"/>
    </source>
</evidence>
<comment type="domain">
    <text evidence="5">Contains a C-terminal catalytic domain, and an N-terminal region which modulates catalytic activity.</text>
</comment>
<dbReference type="Proteomes" id="UP000008963">
    <property type="component" value="Chromosome"/>
</dbReference>
<dbReference type="AlphaFoldDB" id="E1X669"/>
<comment type="catalytic activity">
    <reaction evidence="5">
        <text>L-glutaminyl-[protein] + H2O = L-glutamyl-[protein] + NH4(+)</text>
        <dbReference type="Rhea" id="RHEA:16441"/>
        <dbReference type="Rhea" id="RHEA-COMP:10207"/>
        <dbReference type="Rhea" id="RHEA-COMP:10208"/>
        <dbReference type="ChEBI" id="CHEBI:15377"/>
        <dbReference type="ChEBI" id="CHEBI:28938"/>
        <dbReference type="ChEBI" id="CHEBI:29973"/>
        <dbReference type="ChEBI" id="CHEBI:30011"/>
        <dbReference type="EC" id="3.5.1.44"/>
    </reaction>
</comment>
<evidence type="ECO:0000313" key="11">
    <source>
        <dbReference type="Proteomes" id="UP000008963"/>
    </source>
</evidence>
<dbReference type="InterPro" id="IPR000673">
    <property type="entry name" value="Sig_transdc_resp-reg_Me-estase"/>
</dbReference>
<dbReference type="NCBIfam" id="NF001965">
    <property type="entry name" value="PRK00742.1"/>
    <property type="match status" value="1"/>
</dbReference>
<dbReference type="SMART" id="SM00448">
    <property type="entry name" value="REC"/>
    <property type="match status" value="1"/>
</dbReference>
<evidence type="ECO:0000256" key="4">
    <source>
        <dbReference type="ARBA" id="ARBA00048267"/>
    </source>
</evidence>
<dbReference type="STRING" id="862908.BMS_2632"/>
<reference evidence="11" key="1">
    <citation type="journal article" date="2013" name="ISME J.">
        <title>A small predatory core genome in the divergent marine Bacteriovorax marinus SJ and the terrestrial Bdellovibrio bacteriovorus.</title>
        <authorList>
            <person name="Crossman L.C."/>
            <person name="Chen H."/>
            <person name="Cerdeno-Tarraga A.M."/>
            <person name="Brooks K."/>
            <person name="Quail M.A."/>
            <person name="Pineiro S.A."/>
            <person name="Hobley L."/>
            <person name="Sockett R.E."/>
            <person name="Bentley S.D."/>
            <person name="Parkhill J."/>
            <person name="Williams H.N."/>
            <person name="Stine O.C."/>
        </authorList>
    </citation>
    <scope>NUCLEOTIDE SEQUENCE [LARGE SCALE GENOMIC DNA]</scope>
    <source>
        <strain evidence="11">ATCC BAA-682 / DSM 15412 / SJ</strain>
    </source>
</reference>
<dbReference type="InterPro" id="IPR008248">
    <property type="entry name" value="CheB-like"/>
</dbReference>
<dbReference type="GO" id="GO:0008984">
    <property type="term" value="F:protein-glutamate methylesterase activity"/>
    <property type="evidence" value="ECO:0007669"/>
    <property type="project" value="UniProtKB-UniRule"/>
</dbReference>
<dbReference type="SUPFAM" id="SSF52738">
    <property type="entry name" value="Methylesterase CheB, C-terminal domain"/>
    <property type="match status" value="1"/>
</dbReference>
<dbReference type="PANTHER" id="PTHR42872:SF6">
    <property type="entry name" value="PROTEIN-GLUTAMATE METHYLESTERASE_PROTEIN-GLUTAMINE GLUTAMINASE"/>
    <property type="match status" value="1"/>
</dbReference>
<comment type="subcellular location">
    <subcellularLocation>
        <location evidence="5">Cytoplasm</location>
    </subcellularLocation>
</comment>
<dbReference type="Pfam" id="PF01339">
    <property type="entry name" value="CheB_methylest"/>
    <property type="match status" value="1"/>
</dbReference>
<evidence type="ECO:0000256" key="1">
    <source>
        <dbReference type="ARBA" id="ARBA00022490"/>
    </source>
</evidence>
<name>E1X669_HALMS</name>
<dbReference type="PATRIC" id="fig|862908.3.peg.2513"/>
<dbReference type="EMBL" id="FQ312005">
    <property type="protein sequence ID" value="CBW27414.1"/>
    <property type="molecule type" value="Genomic_DNA"/>
</dbReference>
<evidence type="ECO:0000313" key="10">
    <source>
        <dbReference type="EMBL" id="CBW27414.1"/>
    </source>
</evidence>
<dbReference type="CDD" id="cd16432">
    <property type="entry name" value="CheB_Rec"/>
    <property type="match status" value="1"/>
</dbReference>
<dbReference type="PIRSF" id="PIRSF000876">
    <property type="entry name" value="RR_chemtxs_CheB"/>
    <property type="match status" value="1"/>
</dbReference>
<protein>
    <recommendedName>
        <fullName evidence="5">Protein-glutamate methylesterase/protein-glutamine glutaminase</fullName>
        <ecNumber evidence="5">3.1.1.61</ecNumber>
        <ecNumber evidence="5">3.5.1.44</ecNumber>
    </recommendedName>
</protein>
<dbReference type="InterPro" id="IPR011006">
    <property type="entry name" value="CheY-like_superfamily"/>
</dbReference>
<evidence type="ECO:0000259" key="9">
    <source>
        <dbReference type="PROSITE" id="PS50122"/>
    </source>
</evidence>
<gene>
    <name evidence="5 10" type="primary">cheB</name>
    <name evidence="10" type="ordered locus">BMS_2632</name>
</gene>
<dbReference type="CDD" id="cd17541">
    <property type="entry name" value="REC_CheB-like"/>
    <property type="match status" value="1"/>
</dbReference>
<comment type="function">
    <text evidence="5">Involved in chemotaxis. Part of a chemotaxis signal transduction system that modulates chemotaxis in response to various stimuli. Catalyzes the demethylation of specific methylglutamate residues introduced into the chemoreceptors (methyl-accepting chemotaxis proteins or MCP) by CheR. Also mediates the irreversible deamidation of specific glutamine residues to glutamic acid.</text>
</comment>
<evidence type="ECO:0000259" key="8">
    <source>
        <dbReference type="PROSITE" id="PS50110"/>
    </source>
</evidence>
<dbReference type="eggNOG" id="COG2201">
    <property type="taxonomic scope" value="Bacteria"/>
</dbReference>
<dbReference type="GO" id="GO:0050568">
    <property type="term" value="F:protein-glutamine glutaminase activity"/>
    <property type="evidence" value="ECO:0007669"/>
    <property type="project" value="UniProtKB-UniRule"/>
</dbReference>
<feature type="active site" evidence="5 6">
    <location>
        <position position="340"/>
    </location>
</feature>
<keyword evidence="3 5" id="KW-0378">Hydrolase</keyword>